<gene>
    <name evidence="2" type="primary">LOC106175614</name>
</gene>
<organism evidence="1 2">
    <name type="scientific">Lingula anatina</name>
    <name type="common">Brachiopod</name>
    <name type="synonym">Lingula unguis</name>
    <dbReference type="NCBI Taxonomy" id="7574"/>
    <lineage>
        <taxon>Eukaryota</taxon>
        <taxon>Metazoa</taxon>
        <taxon>Spiralia</taxon>
        <taxon>Lophotrochozoa</taxon>
        <taxon>Brachiopoda</taxon>
        <taxon>Linguliformea</taxon>
        <taxon>Lingulata</taxon>
        <taxon>Lingulida</taxon>
        <taxon>Linguloidea</taxon>
        <taxon>Lingulidae</taxon>
        <taxon>Lingula</taxon>
    </lineage>
</organism>
<proteinExistence type="predicted"/>
<dbReference type="GO" id="GO:0005615">
    <property type="term" value="C:extracellular space"/>
    <property type="evidence" value="ECO:0007669"/>
    <property type="project" value="TreeGrafter"/>
</dbReference>
<dbReference type="GeneID" id="106175614"/>
<dbReference type="PANTHER" id="PTHR24024:SF18">
    <property type="entry name" value="SHORT-CHAIN COLLAGEN C4-LIKE"/>
    <property type="match status" value="1"/>
</dbReference>
<dbReference type="PANTHER" id="PTHR24024">
    <property type="entry name" value="PULMONARY SURFACTANT-ASSOCIATED PROTEIN A"/>
    <property type="match status" value="1"/>
</dbReference>
<dbReference type="Proteomes" id="UP000085678">
    <property type="component" value="Unplaced"/>
</dbReference>
<dbReference type="AlphaFoldDB" id="A0A1S3JS54"/>
<accession>A0A1S3JS54</accession>
<name>A0A1S3JS54_LINAN</name>
<protein>
    <submittedName>
        <fullName evidence="2">Uncharacterized protein LOC106175614</fullName>
    </submittedName>
</protein>
<dbReference type="OrthoDB" id="6272653at2759"/>
<sequence>MGTSYYSHGGGSNYLCLPRDPSWLNYTDGFQTYARMYGVEYEVNVMPDDFFSKQNIPPGIKSLHDQDAVCAVCHTPGRPTQLMIPAKTSCPGDWLMEYKGYLMAESKNHQRSEYICVDEVPEIDSAGMKDQNGGLLYNVEAVCGSLPCPNYVDGRELACVVCTL</sequence>
<evidence type="ECO:0000313" key="1">
    <source>
        <dbReference type="Proteomes" id="UP000085678"/>
    </source>
</evidence>
<keyword evidence="1" id="KW-1185">Reference proteome</keyword>
<reference evidence="2" key="1">
    <citation type="submission" date="2025-08" db="UniProtKB">
        <authorList>
            <consortium name="RefSeq"/>
        </authorList>
    </citation>
    <scope>IDENTIFICATION</scope>
    <source>
        <tissue evidence="2">Gonads</tissue>
    </source>
</reference>
<dbReference type="InterPro" id="IPR051077">
    <property type="entry name" value="Ca-dependent_lectin"/>
</dbReference>
<dbReference type="KEGG" id="lak:106175614"/>
<dbReference type="InParanoid" id="A0A1S3JS54"/>
<evidence type="ECO:0000313" key="2">
    <source>
        <dbReference type="RefSeq" id="XP_013413157.1"/>
    </source>
</evidence>
<dbReference type="RefSeq" id="XP_013413157.1">
    <property type="nucleotide sequence ID" value="XM_013557703.1"/>
</dbReference>